<proteinExistence type="predicted"/>
<dbReference type="AlphaFoldDB" id="A0AA37JFM3"/>
<sequence length="138" mass="15537">MSALKAFLQPTVVGKTKEVIISERFKGEDGEPVPFVIQAISQERNEELSRLSRKESVVNGVVVDSLDNIAYTRRLMKECVKEPDLADSELCKYYGTMDPEDVLGKMLSIGEYNLLSEEIMKINDLKTPAEKHKEAKNS</sequence>
<comment type="caution">
    <text evidence="1">The sequence shown here is derived from an EMBL/GenBank/DDBJ whole genome shotgun (WGS) entry which is preliminary data.</text>
</comment>
<dbReference type="EMBL" id="BQNJ01000001">
    <property type="protein sequence ID" value="GKG99446.1"/>
    <property type="molecule type" value="Genomic_DNA"/>
</dbReference>
<reference evidence="1" key="1">
    <citation type="submission" date="2022-01" db="EMBL/GenBank/DDBJ databases">
        <title>Novel bile acid biosynthetic pathways are enriched in the microbiome of centenarians.</title>
        <authorList>
            <person name="Sato Y."/>
            <person name="Atarashi K."/>
            <person name="Plichta R.D."/>
            <person name="Arai Y."/>
            <person name="Sasajima S."/>
            <person name="Kearney M.S."/>
            <person name="Suda W."/>
            <person name="Takeshita K."/>
            <person name="Sasaki T."/>
            <person name="Okamoto S."/>
            <person name="Skelly N.A."/>
            <person name="Okamura Y."/>
            <person name="Vlamakis H."/>
            <person name="Li Y."/>
            <person name="Tanoue T."/>
            <person name="Takei H."/>
            <person name="Nittono H."/>
            <person name="Narushima S."/>
            <person name="Irie J."/>
            <person name="Itoh H."/>
            <person name="Moriya K."/>
            <person name="Sugiura Y."/>
            <person name="Suematsu M."/>
            <person name="Moritoki N."/>
            <person name="Shibata S."/>
            <person name="Littman R.D."/>
            <person name="Fischbach A.M."/>
            <person name="Uwamino Y."/>
            <person name="Inoue T."/>
            <person name="Honda A."/>
            <person name="Hattori M."/>
            <person name="Murai T."/>
            <person name="Xavier J.R."/>
            <person name="Hirose N."/>
            <person name="Honda K."/>
        </authorList>
    </citation>
    <scope>NUCLEOTIDE SEQUENCE</scope>
    <source>
        <strain evidence="1">CE91-St55</strain>
    </source>
</reference>
<evidence type="ECO:0008006" key="3">
    <source>
        <dbReference type="Google" id="ProtNLM"/>
    </source>
</evidence>
<evidence type="ECO:0000313" key="2">
    <source>
        <dbReference type="Proteomes" id="UP001055091"/>
    </source>
</evidence>
<evidence type="ECO:0000313" key="1">
    <source>
        <dbReference type="EMBL" id="GKG99446.1"/>
    </source>
</evidence>
<organism evidence="1 2">
    <name type="scientific">Hungatella hathewayi</name>
    <dbReference type="NCBI Taxonomy" id="154046"/>
    <lineage>
        <taxon>Bacteria</taxon>
        <taxon>Bacillati</taxon>
        <taxon>Bacillota</taxon>
        <taxon>Clostridia</taxon>
        <taxon>Lachnospirales</taxon>
        <taxon>Lachnospiraceae</taxon>
        <taxon>Hungatella</taxon>
    </lineage>
</organism>
<dbReference type="InterPro" id="IPR038559">
    <property type="entry name" value="XkdN-like_sf"/>
</dbReference>
<dbReference type="Proteomes" id="UP001055091">
    <property type="component" value="Unassembled WGS sequence"/>
</dbReference>
<gene>
    <name evidence="1" type="ORF">CE91St55_14280</name>
</gene>
<dbReference type="RefSeq" id="WP_182284276.1">
    <property type="nucleotide sequence ID" value="NZ_BQNJ01000001.1"/>
</dbReference>
<dbReference type="Pfam" id="PF08890">
    <property type="entry name" value="Phage_TAC_5"/>
    <property type="match status" value="1"/>
</dbReference>
<dbReference type="Gene3D" id="3.30.2220.30">
    <property type="match status" value="1"/>
</dbReference>
<accession>A0AA37JFM3</accession>
<dbReference type="InterPro" id="IPR014986">
    <property type="entry name" value="XkdN-like"/>
</dbReference>
<protein>
    <recommendedName>
        <fullName evidence="3">Phage XkdN-like protein</fullName>
    </recommendedName>
</protein>
<name>A0AA37JFM3_9FIRM</name>